<sequence length="497" mass="56657">MNDMQRYHPLSLVFDLADFIKNFAFLLVIVALNIGSDSWFSKLGRIVLVLSVLLTLAGSVLKWFTRKYAVDELAFHLQNGLFEKTERTVYFDKIQNVQRHTSFLHKLFGVTSITFETGTSGMNSNVKFDVLKRSEADRLEALVKEFVAPDSNKIESEIESEAVPAQHSEAPKRIVHFTPTRKDTIKASFTSFSFLLIIVIGASLFSKINRFFDVEERVEGWLASLLTSGWVIAGIIILLIVVAIGIGIIVTFVRYGKYEIASDESRIYIAKGVLDETAFSILKSRVQAVEITQSFMKRILGLAEVKLISAGDLGDDEDEVSTLYPFLPVKRAYSIISELLPGYEVSLTTKKLPKKALWARLIKPYWFWLIVTALLTYFRPEIFRLHYGWLLVSLVFLLLLVVGRILNYFNTNYALTDQFIQLSEGTFGKTTLLTSRHKVIEVSVKRTKIQQWMGLATIGIINRAKPVRHDLLADVPIVEAKRFYEWYANRMKEVQLK</sequence>
<keyword evidence="1" id="KW-1133">Transmembrane helix</keyword>
<dbReference type="InterPro" id="IPR005182">
    <property type="entry name" value="YdbS-like_PH"/>
</dbReference>
<reference evidence="3 4" key="1">
    <citation type="submission" date="2023-06" db="EMBL/GenBank/DDBJ databases">
        <title>Sporosarcina sp. nov., isolated from Korean traditional fermented seafood 'Jeotgal'.</title>
        <authorList>
            <person name="Yang A.-I."/>
            <person name="Shin N.-R."/>
        </authorList>
    </citation>
    <scope>NUCLEOTIDE SEQUENCE [LARGE SCALE GENOMIC DNA]</scope>
    <source>
        <strain evidence="3 4">KCTC3840</strain>
    </source>
</reference>
<keyword evidence="4" id="KW-1185">Reference proteome</keyword>
<evidence type="ECO:0000259" key="2">
    <source>
        <dbReference type="Pfam" id="PF03703"/>
    </source>
</evidence>
<evidence type="ECO:0000313" key="4">
    <source>
        <dbReference type="Proteomes" id="UP001280629"/>
    </source>
</evidence>
<comment type="caution">
    <text evidence="3">The sequence shown here is derived from an EMBL/GenBank/DDBJ whole genome shotgun (WGS) entry which is preliminary data.</text>
</comment>
<name>A0ABU4FVM4_9BACL</name>
<evidence type="ECO:0000313" key="3">
    <source>
        <dbReference type="EMBL" id="MDW0108753.1"/>
    </source>
</evidence>
<dbReference type="RefSeq" id="WP_317933991.1">
    <property type="nucleotide sequence ID" value="NZ_JAUBDH010000001.1"/>
</dbReference>
<organism evidence="3 4">
    <name type="scientific">Sporosarcina aquimarina</name>
    <dbReference type="NCBI Taxonomy" id="114975"/>
    <lineage>
        <taxon>Bacteria</taxon>
        <taxon>Bacillati</taxon>
        <taxon>Bacillota</taxon>
        <taxon>Bacilli</taxon>
        <taxon>Bacillales</taxon>
        <taxon>Caryophanaceae</taxon>
        <taxon>Sporosarcina</taxon>
    </lineage>
</organism>
<evidence type="ECO:0000256" key="1">
    <source>
        <dbReference type="SAM" id="Phobius"/>
    </source>
</evidence>
<feature type="transmembrane region" description="Helical" evidence="1">
    <location>
        <begin position="12"/>
        <end position="34"/>
    </location>
</feature>
<dbReference type="Proteomes" id="UP001280629">
    <property type="component" value="Unassembled WGS sequence"/>
</dbReference>
<dbReference type="InterPro" id="IPR014529">
    <property type="entry name" value="UCP026631"/>
</dbReference>
<gene>
    <name evidence="3" type="ORF">QT716_01680</name>
</gene>
<keyword evidence="1" id="KW-0472">Membrane</keyword>
<dbReference type="EMBL" id="JAUBDH010000001">
    <property type="protein sequence ID" value="MDW0108753.1"/>
    <property type="molecule type" value="Genomic_DNA"/>
</dbReference>
<accession>A0ABU4FVM4</accession>
<feature type="domain" description="YdbS-like PH" evidence="2">
    <location>
        <begin position="63"/>
        <end position="141"/>
    </location>
</feature>
<feature type="transmembrane region" description="Helical" evidence="1">
    <location>
        <begin position="46"/>
        <end position="64"/>
    </location>
</feature>
<dbReference type="PANTHER" id="PTHR34473">
    <property type="entry name" value="UPF0699 TRANSMEMBRANE PROTEIN YDBS"/>
    <property type="match status" value="1"/>
</dbReference>
<dbReference type="PANTHER" id="PTHR34473:SF2">
    <property type="entry name" value="UPF0699 TRANSMEMBRANE PROTEIN YDBT"/>
    <property type="match status" value="1"/>
</dbReference>
<feature type="domain" description="YdbS-like PH" evidence="2">
    <location>
        <begin position="258"/>
        <end position="335"/>
    </location>
</feature>
<dbReference type="PIRSF" id="PIRSF026631">
    <property type="entry name" value="UCP026631"/>
    <property type="match status" value="1"/>
</dbReference>
<feature type="transmembrane region" description="Helical" evidence="1">
    <location>
        <begin position="189"/>
        <end position="208"/>
    </location>
</feature>
<feature type="transmembrane region" description="Helical" evidence="1">
    <location>
        <begin position="228"/>
        <end position="253"/>
    </location>
</feature>
<protein>
    <submittedName>
        <fullName evidence="3">PH domain-containing protein</fullName>
    </submittedName>
</protein>
<dbReference type="Pfam" id="PF03703">
    <property type="entry name" value="bPH_2"/>
    <property type="match status" value="3"/>
</dbReference>
<feature type="transmembrane region" description="Helical" evidence="1">
    <location>
        <begin position="361"/>
        <end position="380"/>
    </location>
</feature>
<keyword evidence="1" id="KW-0812">Transmembrane</keyword>
<feature type="transmembrane region" description="Helical" evidence="1">
    <location>
        <begin position="386"/>
        <end position="406"/>
    </location>
</feature>
<proteinExistence type="predicted"/>
<feature type="domain" description="YdbS-like PH" evidence="2">
    <location>
        <begin position="408"/>
        <end position="487"/>
    </location>
</feature>